<dbReference type="AlphaFoldDB" id="A0A0F9C0Q4"/>
<accession>A0A0F9C0Q4</accession>
<evidence type="ECO:0000313" key="2">
    <source>
        <dbReference type="EMBL" id="KKK96139.1"/>
    </source>
</evidence>
<evidence type="ECO:0000256" key="1">
    <source>
        <dbReference type="SAM" id="MobiDB-lite"/>
    </source>
</evidence>
<protein>
    <submittedName>
        <fullName evidence="2">Uncharacterized protein</fullName>
    </submittedName>
</protein>
<organism evidence="2">
    <name type="scientific">marine sediment metagenome</name>
    <dbReference type="NCBI Taxonomy" id="412755"/>
    <lineage>
        <taxon>unclassified sequences</taxon>
        <taxon>metagenomes</taxon>
        <taxon>ecological metagenomes</taxon>
    </lineage>
</organism>
<feature type="non-terminal residue" evidence="2">
    <location>
        <position position="309"/>
    </location>
</feature>
<comment type="caution">
    <text evidence="2">The sequence shown here is derived from an EMBL/GenBank/DDBJ whole genome shotgun (WGS) entry which is preliminary data.</text>
</comment>
<name>A0A0F9C0Q4_9ZZZZ</name>
<feature type="region of interest" description="Disordered" evidence="1">
    <location>
        <begin position="232"/>
        <end position="281"/>
    </location>
</feature>
<proteinExistence type="predicted"/>
<feature type="compositionally biased region" description="Low complexity" evidence="1">
    <location>
        <begin position="261"/>
        <end position="279"/>
    </location>
</feature>
<dbReference type="EMBL" id="LAZR01046608">
    <property type="protein sequence ID" value="KKK96139.1"/>
    <property type="molecule type" value="Genomic_DNA"/>
</dbReference>
<gene>
    <name evidence="2" type="ORF">LCGC14_2665740</name>
</gene>
<sequence>MRKLKFWQIAVIALSLVSTPALTDDTEIYFGTPAAEDAVPPFVMLSLDWRSNLGSPQCTYHSDPDLSDCDGDDELGPDIYAALVDEGRLSDGDDVTLFDAFRGVLIVVFDRIEPQGFQIGFMMSHQNENNCTAIDGDLGNDKGCSDGGYILRGFDVVDETAAGQASKEELLDIVANLPVPQGSLAHNYQGRELFFEFYRYLTGGAVLNGHKGWSDFDSDRLNGKGHYNLDQEYAADSGGGSSTSGQGDCDFDADRGCENTSPSVDSNIDNDNPPNIISPWTTWDMDIDDGDKYTSPYTVGDYSCSKTYT</sequence>
<reference evidence="2" key="1">
    <citation type="journal article" date="2015" name="Nature">
        <title>Complex archaea that bridge the gap between prokaryotes and eukaryotes.</title>
        <authorList>
            <person name="Spang A."/>
            <person name="Saw J.H."/>
            <person name="Jorgensen S.L."/>
            <person name="Zaremba-Niedzwiedzka K."/>
            <person name="Martijn J."/>
            <person name="Lind A.E."/>
            <person name="van Eijk R."/>
            <person name="Schleper C."/>
            <person name="Guy L."/>
            <person name="Ettema T.J."/>
        </authorList>
    </citation>
    <scope>NUCLEOTIDE SEQUENCE</scope>
</reference>